<sequence>MVGKLRHVLIFLLIILKEPNMPEAGCSCESLSPCKCRNLGLTSIPQNLPTSISELDLESNRINTVKQYELLRCGSVAGTILIGTFLAVIWYKKRTRHPPLGPNPNVVGGNTNTSASVMTSGDDHQYKDIDNGHDQTVQGQSQAVTESLDWPVVMTRQGRVSLTNTESNTNTTATVVASGHDQTEQGQSQTNTESNTNTTATAVASGHDKAGQGQSKANAQSPTNFINMACT</sequence>
<keyword evidence="9" id="KW-1185">Reference proteome</keyword>
<dbReference type="Proteomes" id="UP000515135">
    <property type="component" value="Unplaced"/>
</dbReference>
<accession>A0A6P5AV94</accession>
<feature type="compositionally biased region" description="Polar residues" evidence="7">
    <location>
        <begin position="212"/>
        <end position="231"/>
    </location>
</feature>
<evidence type="ECO:0000256" key="6">
    <source>
        <dbReference type="ARBA" id="ARBA00023157"/>
    </source>
</evidence>
<gene>
    <name evidence="10" type="primary">LOC109487456</name>
</gene>
<evidence type="ECO:0000256" key="5">
    <source>
        <dbReference type="ARBA" id="ARBA00023136"/>
    </source>
</evidence>
<dbReference type="KEGG" id="bbel:109487456"/>
<feature type="chain" id="PRO_5028161054" evidence="8">
    <location>
        <begin position="25"/>
        <end position="231"/>
    </location>
</feature>
<dbReference type="GeneID" id="109487456"/>
<evidence type="ECO:0000256" key="8">
    <source>
        <dbReference type="SAM" id="SignalP"/>
    </source>
</evidence>
<evidence type="ECO:0000256" key="1">
    <source>
        <dbReference type="ARBA" id="ARBA00004167"/>
    </source>
</evidence>
<protein>
    <submittedName>
        <fullName evidence="10">Uncharacterized protein LOC109487456</fullName>
    </submittedName>
</protein>
<evidence type="ECO:0000313" key="10">
    <source>
        <dbReference type="RefSeq" id="XP_019647007.1"/>
    </source>
</evidence>
<dbReference type="Gene3D" id="3.80.10.10">
    <property type="entry name" value="Ribonuclease Inhibitor"/>
    <property type="match status" value="1"/>
</dbReference>
<keyword evidence="5" id="KW-0472">Membrane</keyword>
<keyword evidence="3" id="KW-0130">Cell adhesion</keyword>
<name>A0A6P5AV94_BRABE</name>
<dbReference type="InterPro" id="IPR052313">
    <property type="entry name" value="GPIb-IX-V_Complex"/>
</dbReference>
<keyword evidence="4" id="KW-1133">Transmembrane helix</keyword>
<dbReference type="PANTHER" id="PTHR22650:SF4">
    <property type="entry name" value="LEUCINE-RICH REPEAT AND TRANSMEMBRANE DOMAIN-CONTAINING PROTEIN 2-LIKE"/>
    <property type="match status" value="1"/>
</dbReference>
<organism evidence="9 10">
    <name type="scientific">Branchiostoma belcheri</name>
    <name type="common">Amphioxus</name>
    <dbReference type="NCBI Taxonomy" id="7741"/>
    <lineage>
        <taxon>Eukaryota</taxon>
        <taxon>Metazoa</taxon>
        <taxon>Chordata</taxon>
        <taxon>Cephalochordata</taxon>
        <taxon>Leptocardii</taxon>
        <taxon>Amphioxiformes</taxon>
        <taxon>Branchiostomatidae</taxon>
        <taxon>Branchiostoma</taxon>
    </lineage>
</organism>
<evidence type="ECO:0000256" key="4">
    <source>
        <dbReference type="ARBA" id="ARBA00022989"/>
    </source>
</evidence>
<feature type="signal peptide" evidence="8">
    <location>
        <begin position="1"/>
        <end position="24"/>
    </location>
</feature>
<reference evidence="10" key="1">
    <citation type="submission" date="2025-08" db="UniProtKB">
        <authorList>
            <consortium name="RefSeq"/>
        </authorList>
    </citation>
    <scope>IDENTIFICATION</scope>
    <source>
        <tissue evidence="10">Gonad</tissue>
    </source>
</reference>
<evidence type="ECO:0000313" key="9">
    <source>
        <dbReference type="Proteomes" id="UP000515135"/>
    </source>
</evidence>
<evidence type="ECO:0000256" key="3">
    <source>
        <dbReference type="ARBA" id="ARBA00022889"/>
    </source>
</evidence>
<dbReference type="AlphaFoldDB" id="A0A6P5AV94"/>
<dbReference type="RefSeq" id="XP_019647007.1">
    <property type="nucleotide sequence ID" value="XM_019791448.1"/>
</dbReference>
<evidence type="ECO:0000256" key="7">
    <source>
        <dbReference type="SAM" id="MobiDB-lite"/>
    </source>
</evidence>
<comment type="subcellular location">
    <subcellularLocation>
        <location evidence="1">Membrane</location>
        <topology evidence="1">Single-pass membrane protein</topology>
    </subcellularLocation>
</comment>
<keyword evidence="8" id="KW-0732">Signal</keyword>
<dbReference type="PANTHER" id="PTHR22650">
    <property type="entry name" value="GLYCOPROTEIN IB BETA"/>
    <property type="match status" value="1"/>
</dbReference>
<feature type="region of interest" description="Disordered" evidence="7">
    <location>
        <begin position="205"/>
        <end position="231"/>
    </location>
</feature>
<evidence type="ECO:0000256" key="2">
    <source>
        <dbReference type="ARBA" id="ARBA00022692"/>
    </source>
</evidence>
<dbReference type="InterPro" id="IPR032675">
    <property type="entry name" value="LRR_dom_sf"/>
</dbReference>
<keyword evidence="2" id="KW-0812">Transmembrane</keyword>
<dbReference type="SUPFAM" id="SSF52058">
    <property type="entry name" value="L domain-like"/>
    <property type="match status" value="1"/>
</dbReference>
<proteinExistence type="predicted"/>
<keyword evidence="6" id="KW-1015">Disulfide bond</keyword>